<evidence type="ECO:0000313" key="17">
    <source>
        <dbReference type="EMBL" id="ESO83290.1"/>
    </source>
</evidence>
<evidence type="ECO:0000256" key="8">
    <source>
        <dbReference type="ARBA" id="ARBA00022845"/>
    </source>
</evidence>
<evidence type="ECO:0000256" key="3">
    <source>
        <dbReference type="ARBA" id="ARBA00022491"/>
    </source>
</evidence>
<dbReference type="Proteomes" id="UP000030746">
    <property type="component" value="Unassembled WGS sequence"/>
</dbReference>
<feature type="compositionally biased region" description="Polar residues" evidence="14">
    <location>
        <begin position="10"/>
        <end position="23"/>
    </location>
</feature>
<keyword evidence="4" id="KW-1017">Isopeptide bond</keyword>
<evidence type="ECO:0000256" key="7">
    <source>
        <dbReference type="ARBA" id="ARBA00022843"/>
    </source>
</evidence>
<evidence type="ECO:0000256" key="4">
    <source>
        <dbReference type="ARBA" id="ARBA00022499"/>
    </source>
</evidence>
<dbReference type="CTD" id="20233467"/>
<protein>
    <recommendedName>
        <fullName evidence="12">Eukaryotic translation initiation factor 4 gamma 2</fullName>
    </recommendedName>
</protein>
<keyword evidence="8" id="KW-0810">Translation regulation</keyword>
<dbReference type="PANTHER" id="PTHR23253:SF9">
    <property type="entry name" value="EUKARYOTIC TRANSLATION INITIATION FACTOR 4 GAMMA 2"/>
    <property type="match status" value="1"/>
</dbReference>
<dbReference type="PROSITE" id="PS51363">
    <property type="entry name" value="W2"/>
    <property type="match status" value="1"/>
</dbReference>
<keyword evidence="5" id="KW-0396">Initiation factor</keyword>
<feature type="domain" description="W2" evidence="15">
    <location>
        <begin position="650"/>
        <end position="848"/>
    </location>
</feature>
<proteinExistence type="inferred from homology"/>
<dbReference type="InterPro" id="IPR016024">
    <property type="entry name" value="ARM-type_fold"/>
</dbReference>
<dbReference type="InterPro" id="IPR003891">
    <property type="entry name" value="Initiation_fac_eIF4g_MI"/>
</dbReference>
<evidence type="ECO:0000259" key="16">
    <source>
        <dbReference type="PROSITE" id="PS51366"/>
    </source>
</evidence>
<dbReference type="SMART" id="SM00544">
    <property type="entry name" value="MA3"/>
    <property type="match status" value="1"/>
</dbReference>
<keyword evidence="2" id="KW-0488">Methylation</keyword>
<dbReference type="PANTHER" id="PTHR23253">
    <property type="entry name" value="EUKARYOTIC TRANSLATION INITIATION FACTOR 4 GAMMA"/>
    <property type="match status" value="1"/>
</dbReference>
<dbReference type="OrthoDB" id="514777at2759"/>
<dbReference type="Pfam" id="PF02854">
    <property type="entry name" value="MIF4G"/>
    <property type="match status" value="1"/>
</dbReference>
<comment type="similarity">
    <text evidence="1">Belongs to the eukaryotic initiation factor 4G family.</text>
</comment>
<evidence type="ECO:0000256" key="1">
    <source>
        <dbReference type="ARBA" id="ARBA00005775"/>
    </source>
</evidence>
<dbReference type="GO" id="GO:0003729">
    <property type="term" value="F:mRNA binding"/>
    <property type="evidence" value="ECO:0007669"/>
    <property type="project" value="TreeGrafter"/>
</dbReference>
<organism evidence="17 18">
    <name type="scientific">Lottia gigantea</name>
    <name type="common">Giant owl limpet</name>
    <dbReference type="NCBI Taxonomy" id="225164"/>
    <lineage>
        <taxon>Eukaryota</taxon>
        <taxon>Metazoa</taxon>
        <taxon>Spiralia</taxon>
        <taxon>Lophotrochozoa</taxon>
        <taxon>Mollusca</taxon>
        <taxon>Gastropoda</taxon>
        <taxon>Patellogastropoda</taxon>
        <taxon>Lottioidea</taxon>
        <taxon>Lottiidae</taxon>
        <taxon>Lottia</taxon>
    </lineage>
</organism>
<evidence type="ECO:0000256" key="9">
    <source>
        <dbReference type="ARBA" id="ARBA00022917"/>
    </source>
</evidence>
<dbReference type="KEGG" id="lgi:LOTGIDRAFT_133686"/>
<evidence type="ECO:0000256" key="2">
    <source>
        <dbReference type="ARBA" id="ARBA00022481"/>
    </source>
</evidence>
<name>V3ZLJ8_LOTGI</name>
<feature type="region of interest" description="Disordered" evidence="14">
    <location>
        <begin position="349"/>
        <end position="465"/>
    </location>
</feature>
<dbReference type="EMBL" id="KB203738">
    <property type="protein sequence ID" value="ESO83290.1"/>
    <property type="molecule type" value="Genomic_DNA"/>
</dbReference>
<feature type="compositionally biased region" description="Polar residues" evidence="14">
    <location>
        <begin position="442"/>
        <end position="458"/>
    </location>
</feature>
<comment type="function">
    <text evidence="11">Appears to play a role in the switch from cap-dependent to IRES-mediated translation during mitosis, apoptosis and viral infection. Cleaved by some caspases and viral proteases.</text>
</comment>
<feature type="compositionally biased region" description="Polar residues" evidence="14">
    <location>
        <begin position="349"/>
        <end position="371"/>
    </location>
</feature>
<evidence type="ECO:0000256" key="10">
    <source>
        <dbReference type="ARBA" id="ARBA00022990"/>
    </source>
</evidence>
<gene>
    <name evidence="17" type="ORF">LOTGIDRAFT_133686</name>
</gene>
<reference evidence="17 18" key="1">
    <citation type="journal article" date="2013" name="Nature">
        <title>Insights into bilaterian evolution from three spiralian genomes.</title>
        <authorList>
            <person name="Simakov O."/>
            <person name="Marletaz F."/>
            <person name="Cho S.J."/>
            <person name="Edsinger-Gonzales E."/>
            <person name="Havlak P."/>
            <person name="Hellsten U."/>
            <person name="Kuo D.H."/>
            <person name="Larsson T."/>
            <person name="Lv J."/>
            <person name="Arendt D."/>
            <person name="Savage R."/>
            <person name="Osoegawa K."/>
            <person name="de Jong P."/>
            <person name="Grimwood J."/>
            <person name="Chapman J.A."/>
            <person name="Shapiro H."/>
            <person name="Aerts A."/>
            <person name="Otillar R.P."/>
            <person name="Terry A.Y."/>
            <person name="Boore J.L."/>
            <person name="Grigoriev I.V."/>
            <person name="Lindberg D.R."/>
            <person name="Seaver E.C."/>
            <person name="Weisblat D.A."/>
            <person name="Putnam N.H."/>
            <person name="Rokhsar D.S."/>
        </authorList>
    </citation>
    <scope>NUCLEOTIDE SEQUENCE [LARGE SCALE GENOMIC DNA]</scope>
</reference>
<dbReference type="PROSITE" id="PS51366">
    <property type="entry name" value="MI"/>
    <property type="match status" value="1"/>
</dbReference>
<sequence>MIAFCRDNRPPTSGTGASANRVPNKSRWIPPSSLRRDAKYGEEKYDQIFRRVRGILNKLSPEKFDKLSLELLNVGIDSQVILKGIILLIFEKALEEVKYSTLYAQLCQRLCDDAPNFEPPDSNITTFRRLLLNKCQDEFENRSRATEAFDKQDGPLSDEEAEQYYLAKWKMLGNIKFICELGKLQMLHEGILHKCIKQLLEKKKNTPVLDMAEDLECLCQIMRTVGPRLDTSRAKAWMDQYFERIRYFAGNDELPRRIRFMLQDVVELRAKKWKPRLHATTAGPKTITEIRQQAAAELGVFIQPQQSRMSNMIGNRSMNGGLAQSMKGGMGDLFNYMIGTGPGVISLDSNTTQQYNSSGIGRNRNHQNQGGTAARDLPPRFQRMNVQHPPPSSPPVSTSSSPTTNGMSSTTMPPREDVSLRPVKNFNFKPNTPKALPKSAMAPTNSQGWSLRPSNQDPTTHEPLPIKQIVVQDKNKSNNKKSGISKEEVLKIANQIVDDNISNDSTSDVINIIKEANIPRKMLPTVVSRLLMGVLEKTDDDRENVIKILCALKEENMVNSEHIIEGLKSVIDQLPELEKEIHTVKSYIAKYGAMAVTKGLISLAELAEPLYNGVQYPLFMLCLQQMHKMKDKDWLLTTYNNSKLDLMKMLPELDQKRERLIETLEDRGLSFLFPLMKIQCELTKQIQCEPSATSLFKWIKEHVDNDMQKDPRFINILMTSIIKYIAEETTLANNIDKNTLPDKSVIEKEKDLLDKMKVVLQMFLRDHMKLNVVALYAVQVFCHQHSFPKGMLLRFFMNFYDMEIIEEEAFLHWKEEVNDEYPGKGKALFQVNQWLTWLEQAEEESEDDSDDE</sequence>
<dbReference type="Pfam" id="PF02847">
    <property type="entry name" value="MA3"/>
    <property type="match status" value="1"/>
</dbReference>
<keyword evidence="3" id="KW-0678">Repressor</keyword>
<dbReference type="InterPro" id="IPR003890">
    <property type="entry name" value="MIF4G-like_typ-3"/>
</dbReference>
<accession>V3ZLJ8</accession>
<evidence type="ECO:0000256" key="12">
    <source>
        <dbReference type="ARBA" id="ARBA00040449"/>
    </source>
</evidence>
<comment type="subunit">
    <text evidence="13">Interacts with the serine/threonine protein kinases MKNK1 and MKNK2. Binds EIF4A and EIF3. Interacts with MIF4GD. Interacts with DAZAP2.</text>
</comment>
<dbReference type="GeneID" id="20233467"/>
<feature type="domain" description="MI" evidence="16">
    <location>
        <begin position="488"/>
        <end position="611"/>
    </location>
</feature>
<evidence type="ECO:0000256" key="11">
    <source>
        <dbReference type="ARBA" id="ARBA00037759"/>
    </source>
</evidence>
<evidence type="ECO:0000259" key="15">
    <source>
        <dbReference type="PROSITE" id="PS51363"/>
    </source>
</evidence>
<dbReference type="GO" id="GO:0003743">
    <property type="term" value="F:translation initiation factor activity"/>
    <property type="evidence" value="ECO:0007669"/>
    <property type="project" value="UniProtKB-KW"/>
</dbReference>
<keyword evidence="6" id="KW-0597">Phosphoprotein</keyword>
<dbReference type="SMART" id="SM00515">
    <property type="entry name" value="eIF5C"/>
    <property type="match status" value="1"/>
</dbReference>
<dbReference type="OMA" id="CAPLDIN"/>
<dbReference type="STRING" id="225164.V3ZLJ8"/>
<dbReference type="FunFam" id="1.25.40.180:FF:000007">
    <property type="entry name" value="Eukaryotic translation initiation factor 4 gamma 2"/>
    <property type="match status" value="1"/>
</dbReference>
<keyword evidence="9" id="KW-0648">Protein biosynthesis</keyword>
<dbReference type="SMART" id="SM00543">
    <property type="entry name" value="MIF4G"/>
    <property type="match status" value="1"/>
</dbReference>
<evidence type="ECO:0000256" key="14">
    <source>
        <dbReference type="SAM" id="MobiDB-lite"/>
    </source>
</evidence>
<keyword evidence="10" id="KW-0007">Acetylation</keyword>
<keyword evidence="18" id="KW-1185">Reference proteome</keyword>
<feature type="region of interest" description="Disordered" evidence="14">
    <location>
        <begin position="1"/>
        <end position="28"/>
    </location>
</feature>
<feature type="compositionally biased region" description="Low complexity" evidence="14">
    <location>
        <begin position="395"/>
        <end position="404"/>
    </location>
</feature>
<evidence type="ECO:0000313" key="18">
    <source>
        <dbReference type="Proteomes" id="UP000030746"/>
    </source>
</evidence>
<dbReference type="GO" id="GO:0016281">
    <property type="term" value="C:eukaryotic translation initiation factor 4F complex"/>
    <property type="evidence" value="ECO:0007669"/>
    <property type="project" value="TreeGrafter"/>
</dbReference>
<dbReference type="AlphaFoldDB" id="V3ZLJ8"/>
<dbReference type="CDD" id="cd11559">
    <property type="entry name" value="W2_eIF4G1_like"/>
    <property type="match status" value="1"/>
</dbReference>
<dbReference type="HOGENOM" id="CLU_001519_3_0_1"/>
<dbReference type="InterPro" id="IPR003307">
    <property type="entry name" value="W2_domain"/>
</dbReference>
<dbReference type="SUPFAM" id="SSF48371">
    <property type="entry name" value="ARM repeat"/>
    <property type="match status" value="3"/>
</dbReference>
<dbReference type="RefSeq" id="XP_009066045.1">
    <property type="nucleotide sequence ID" value="XM_009067797.1"/>
</dbReference>
<dbReference type="Gene3D" id="1.25.40.180">
    <property type="match status" value="3"/>
</dbReference>
<evidence type="ECO:0000256" key="5">
    <source>
        <dbReference type="ARBA" id="ARBA00022540"/>
    </source>
</evidence>
<dbReference type="Pfam" id="PF02020">
    <property type="entry name" value="W2"/>
    <property type="match status" value="1"/>
</dbReference>
<dbReference type="GO" id="GO:0006417">
    <property type="term" value="P:regulation of translation"/>
    <property type="evidence" value="ECO:0007669"/>
    <property type="project" value="UniProtKB-KW"/>
</dbReference>
<evidence type="ECO:0000256" key="6">
    <source>
        <dbReference type="ARBA" id="ARBA00022553"/>
    </source>
</evidence>
<keyword evidence="7" id="KW-0832">Ubl conjugation</keyword>
<evidence type="ECO:0000256" key="13">
    <source>
        <dbReference type="ARBA" id="ARBA00046720"/>
    </source>
</evidence>